<reference evidence="1 2" key="1">
    <citation type="submission" date="2024-08" db="EMBL/GenBank/DDBJ databases">
        <title>Gnathostoma spinigerum genome.</title>
        <authorList>
            <person name="Gonzalez-Bertolin B."/>
            <person name="Monzon S."/>
            <person name="Zaballos A."/>
            <person name="Jimenez P."/>
            <person name="Dekumyoy P."/>
            <person name="Varona S."/>
            <person name="Cuesta I."/>
            <person name="Sumanam S."/>
            <person name="Adisakwattana P."/>
            <person name="Gasser R.B."/>
            <person name="Hernandez-Gonzalez A."/>
            <person name="Young N.D."/>
            <person name="Perteguer M.J."/>
        </authorList>
    </citation>
    <scope>NUCLEOTIDE SEQUENCE [LARGE SCALE GENOMIC DNA]</scope>
    <source>
        <strain evidence="1">AL3</strain>
        <tissue evidence="1">Liver</tissue>
    </source>
</reference>
<feature type="non-terminal residue" evidence="1">
    <location>
        <position position="1"/>
    </location>
</feature>
<dbReference type="SUPFAM" id="SSF54197">
    <property type="entry name" value="HIT-like"/>
    <property type="match status" value="1"/>
</dbReference>
<dbReference type="Gene3D" id="3.30.428.10">
    <property type="entry name" value="HIT-like"/>
    <property type="match status" value="1"/>
</dbReference>
<evidence type="ECO:0000313" key="2">
    <source>
        <dbReference type="Proteomes" id="UP001608902"/>
    </source>
</evidence>
<comment type="caution">
    <text evidence="1">The sequence shown here is derived from an EMBL/GenBank/DDBJ whole genome shotgun (WGS) entry which is preliminary data.</text>
</comment>
<accession>A0ABD6F0M1</accession>
<protein>
    <recommendedName>
        <fullName evidence="3">HIT domain-containing protein</fullName>
    </recommendedName>
</protein>
<proteinExistence type="predicted"/>
<name>A0ABD6F0M1_9BILA</name>
<gene>
    <name evidence="1" type="ORF">AB6A40_011786</name>
</gene>
<sequence length="64" mass="7400">TPADIDLVKEMEQAGRDYLREELKEKGEADTVEDLLRTGFHTSVFISINHLHMHILYPVKQACF</sequence>
<dbReference type="EMBL" id="JBGFUD010030865">
    <property type="protein sequence ID" value="MFH4985077.1"/>
    <property type="molecule type" value="Genomic_DNA"/>
</dbReference>
<dbReference type="Pfam" id="PF11969">
    <property type="entry name" value="DcpS_C"/>
    <property type="match status" value="1"/>
</dbReference>
<organism evidence="1 2">
    <name type="scientific">Gnathostoma spinigerum</name>
    <dbReference type="NCBI Taxonomy" id="75299"/>
    <lineage>
        <taxon>Eukaryota</taxon>
        <taxon>Metazoa</taxon>
        <taxon>Ecdysozoa</taxon>
        <taxon>Nematoda</taxon>
        <taxon>Chromadorea</taxon>
        <taxon>Rhabditida</taxon>
        <taxon>Spirurina</taxon>
        <taxon>Gnathostomatomorpha</taxon>
        <taxon>Gnathostomatoidea</taxon>
        <taxon>Gnathostomatidae</taxon>
        <taxon>Gnathostoma</taxon>
    </lineage>
</organism>
<dbReference type="AlphaFoldDB" id="A0ABD6F0M1"/>
<dbReference type="InterPro" id="IPR036265">
    <property type="entry name" value="HIT-like_sf"/>
</dbReference>
<evidence type="ECO:0008006" key="3">
    <source>
        <dbReference type="Google" id="ProtNLM"/>
    </source>
</evidence>
<keyword evidence="2" id="KW-1185">Reference proteome</keyword>
<evidence type="ECO:0000313" key="1">
    <source>
        <dbReference type="EMBL" id="MFH4985077.1"/>
    </source>
</evidence>
<dbReference type="Proteomes" id="UP001608902">
    <property type="component" value="Unassembled WGS sequence"/>
</dbReference>